<evidence type="ECO:0000313" key="1">
    <source>
        <dbReference type="EMBL" id="PLA76975.1"/>
    </source>
</evidence>
<dbReference type="AlphaFoldDB" id="A0A2I2AC67"/>
<proteinExistence type="predicted"/>
<dbReference type="Proteomes" id="UP000234579">
    <property type="component" value="Unassembled WGS sequence"/>
</dbReference>
<evidence type="ECO:0008006" key="3">
    <source>
        <dbReference type="Google" id="ProtNLM"/>
    </source>
</evidence>
<accession>A0A2I2AC67</accession>
<name>A0A2I2AC67_9LACO</name>
<gene>
    <name evidence="1" type="ORF">CYR79_03345</name>
</gene>
<protein>
    <recommendedName>
        <fullName evidence="3">Rpn family recombination-promoting nuclease/putative transposase</fullName>
    </recommendedName>
</protein>
<dbReference type="RefSeq" id="WP_101811505.1">
    <property type="nucleotide sequence ID" value="NZ_PKGI01000017.1"/>
</dbReference>
<dbReference type="EMBL" id="PKGI01000017">
    <property type="protein sequence ID" value="PLA76975.1"/>
    <property type="molecule type" value="Genomic_DNA"/>
</dbReference>
<reference evidence="2" key="1">
    <citation type="submission" date="2017-12" db="EMBL/GenBank/DDBJ databases">
        <authorList>
            <person name="Christensen H."/>
        </authorList>
    </citation>
    <scope>NUCLEOTIDE SEQUENCE [LARGE SCALE GENOMIC DNA]</scope>
    <source>
        <strain evidence="2">268A</strain>
    </source>
</reference>
<sequence length="236" mass="27001">MLKSGTLITVKREADKKKNAVYHGPRFDVYAEDEHGTIYDLEMQNQNHHDIEKRMAIYQGNLEKQALYAGQSFSDRRQTVVLFLCDHDVYNLNRVHYQLIPQLVGYPEILIDNGETNVIVNLKGDASKQAALNQEMLTYFNDGTVTGKFSAALDRAVREVKNDVKKGENYMTIEEYAARQSAYAREEERAEKEAQTIKGLVTLNLDKDQIIKFLIDNFNLNKQEALAAYERVMATA</sequence>
<dbReference type="Pfam" id="PF12784">
    <property type="entry name" value="PDDEXK_2"/>
    <property type="match status" value="1"/>
</dbReference>
<evidence type="ECO:0000313" key="2">
    <source>
        <dbReference type="Proteomes" id="UP000234579"/>
    </source>
</evidence>
<comment type="caution">
    <text evidence="1">The sequence shown here is derived from an EMBL/GenBank/DDBJ whole genome shotgun (WGS) entry which is preliminary data.</text>
</comment>
<organism evidence="1 2">
    <name type="scientific">Ligilactobacillus agilis</name>
    <dbReference type="NCBI Taxonomy" id="1601"/>
    <lineage>
        <taxon>Bacteria</taxon>
        <taxon>Bacillati</taxon>
        <taxon>Bacillota</taxon>
        <taxon>Bacilli</taxon>
        <taxon>Lactobacillales</taxon>
        <taxon>Lactobacillaceae</taxon>
        <taxon>Ligilactobacillus</taxon>
    </lineage>
</organism>